<evidence type="ECO:0000313" key="1">
    <source>
        <dbReference type="EMBL" id="TGZ37354.1"/>
    </source>
</evidence>
<gene>
    <name evidence="1" type="ORF">DBV15_05670</name>
</gene>
<reference evidence="1 2" key="1">
    <citation type="journal article" date="2019" name="Philos. Trans. R. Soc. Lond., B, Biol. Sci.">
        <title>Ant behaviour and brain gene expression of defending hosts depend on the ecological success of the intruding social parasite.</title>
        <authorList>
            <person name="Kaur R."/>
            <person name="Stoldt M."/>
            <person name="Jongepier E."/>
            <person name="Feldmeyer B."/>
            <person name="Menzel F."/>
            <person name="Bornberg-Bauer E."/>
            <person name="Foitzik S."/>
        </authorList>
    </citation>
    <scope>NUCLEOTIDE SEQUENCE [LARGE SCALE GENOMIC DNA]</scope>
    <source>
        <tissue evidence="1">Whole body</tissue>
    </source>
</reference>
<accession>A0A4V3S7H2</accession>
<dbReference type="EMBL" id="QBLH01003561">
    <property type="protein sequence ID" value="TGZ37354.1"/>
    <property type="molecule type" value="Genomic_DNA"/>
</dbReference>
<sequence length="90" mass="10894">MRKLVWERIIRVFLTCCLKRIRRSICSERKSRSSASEETWHAPARSVGSVEDAERMRRRRNRWRRRCSWRLQVELVEESATIAENCRRCG</sequence>
<keyword evidence="2" id="KW-1185">Reference proteome</keyword>
<protein>
    <submittedName>
        <fullName evidence="1">Uncharacterized protein</fullName>
    </submittedName>
</protein>
<dbReference type="Proteomes" id="UP000310200">
    <property type="component" value="Unassembled WGS sequence"/>
</dbReference>
<name>A0A4V3S7H2_9HYME</name>
<proteinExistence type="predicted"/>
<comment type="caution">
    <text evidence="1">The sequence shown here is derived from an EMBL/GenBank/DDBJ whole genome shotgun (WGS) entry which is preliminary data.</text>
</comment>
<dbReference type="AlphaFoldDB" id="A0A4V3S7H2"/>
<evidence type="ECO:0000313" key="2">
    <source>
        <dbReference type="Proteomes" id="UP000310200"/>
    </source>
</evidence>
<organism evidence="1 2">
    <name type="scientific">Temnothorax longispinosus</name>
    <dbReference type="NCBI Taxonomy" id="300112"/>
    <lineage>
        <taxon>Eukaryota</taxon>
        <taxon>Metazoa</taxon>
        <taxon>Ecdysozoa</taxon>
        <taxon>Arthropoda</taxon>
        <taxon>Hexapoda</taxon>
        <taxon>Insecta</taxon>
        <taxon>Pterygota</taxon>
        <taxon>Neoptera</taxon>
        <taxon>Endopterygota</taxon>
        <taxon>Hymenoptera</taxon>
        <taxon>Apocrita</taxon>
        <taxon>Aculeata</taxon>
        <taxon>Formicoidea</taxon>
        <taxon>Formicidae</taxon>
        <taxon>Myrmicinae</taxon>
        <taxon>Temnothorax</taxon>
    </lineage>
</organism>